<dbReference type="InterPro" id="IPR013740">
    <property type="entry name" value="Redoxin"/>
</dbReference>
<dbReference type="EMBL" id="BAAAYV010000005">
    <property type="protein sequence ID" value="GAA3654941.1"/>
    <property type="molecule type" value="Genomic_DNA"/>
</dbReference>
<dbReference type="CDD" id="cd02966">
    <property type="entry name" value="TlpA_like_family"/>
    <property type="match status" value="1"/>
</dbReference>
<evidence type="ECO:0000256" key="6">
    <source>
        <dbReference type="SAM" id="MobiDB-lite"/>
    </source>
</evidence>
<comment type="caution">
    <text evidence="8">The sequence shown here is derived from an EMBL/GenBank/DDBJ whole genome shotgun (WGS) entry which is preliminary data.</text>
</comment>
<dbReference type="Proteomes" id="UP001410795">
    <property type="component" value="Unassembled WGS sequence"/>
</dbReference>
<organism evidence="8 9">
    <name type="scientific">Microbacterium marinilacus</name>
    <dbReference type="NCBI Taxonomy" id="415209"/>
    <lineage>
        <taxon>Bacteria</taxon>
        <taxon>Bacillati</taxon>
        <taxon>Actinomycetota</taxon>
        <taxon>Actinomycetes</taxon>
        <taxon>Micrococcales</taxon>
        <taxon>Microbacteriaceae</taxon>
        <taxon>Microbacterium</taxon>
    </lineage>
</organism>
<feature type="region of interest" description="Disordered" evidence="6">
    <location>
        <begin position="1"/>
        <end position="21"/>
    </location>
</feature>
<dbReference type="PROSITE" id="PS51352">
    <property type="entry name" value="THIOREDOXIN_2"/>
    <property type="match status" value="1"/>
</dbReference>
<dbReference type="PANTHER" id="PTHR42852">
    <property type="entry name" value="THIOL:DISULFIDE INTERCHANGE PROTEIN DSBE"/>
    <property type="match status" value="1"/>
</dbReference>
<dbReference type="InterPro" id="IPR050553">
    <property type="entry name" value="Thioredoxin_ResA/DsbE_sf"/>
</dbReference>
<evidence type="ECO:0000313" key="9">
    <source>
        <dbReference type="Proteomes" id="UP001410795"/>
    </source>
</evidence>
<evidence type="ECO:0000256" key="4">
    <source>
        <dbReference type="ARBA" id="ARBA00023157"/>
    </source>
</evidence>
<evidence type="ECO:0000256" key="2">
    <source>
        <dbReference type="ARBA" id="ARBA00022748"/>
    </source>
</evidence>
<comment type="subcellular location">
    <subcellularLocation>
        <location evidence="1">Cell envelope</location>
    </subcellularLocation>
</comment>
<keyword evidence="9" id="KW-1185">Reference proteome</keyword>
<evidence type="ECO:0000259" key="7">
    <source>
        <dbReference type="PROSITE" id="PS51352"/>
    </source>
</evidence>
<accession>A0ABP7BC88</accession>
<evidence type="ECO:0000256" key="1">
    <source>
        <dbReference type="ARBA" id="ARBA00004196"/>
    </source>
</evidence>
<name>A0ABP7BC88_9MICO</name>
<evidence type="ECO:0000313" key="8">
    <source>
        <dbReference type="EMBL" id="GAA3654941.1"/>
    </source>
</evidence>
<dbReference type="InterPro" id="IPR013766">
    <property type="entry name" value="Thioredoxin_domain"/>
</dbReference>
<evidence type="ECO:0000256" key="3">
    <source>
        <dbReference type="ARBA" id="ARBA00022968"/>
    </source>
</evidence>
<keyword evidence="3" id="KW-0812">Transmembrane</keyword>
<dbReference type="Gene3D" id="3.40.30.10">
    <property type="entry name" value="Glutaredoxin"/>
    <property type="match status" value="1"/>
</dbReference>
<protein>
    <submittedName>
        <fullName evidence="8">TlpA disulfide reductase family protein</fullName>
    </submittedName>
</protein>
<dbReference type="RefSeq" id="WP_308122703.1">
    <property type="nucleotide sequence ID" value="NZ_BAAAYV010000005.1"/>
</dbReference>
<keyword evidence="2" id="KW-0201">Cytochrome c-type biogenesis</keyword>
<keyword evidence="5" id="KW-0676">Redox-active center</keyword>
<dbReference type="Pfam" id="PF08534">
    <property type="entry name" value="Redoxin"/>
    <property type="match status" value="1"/>
</dbReference>
<gene>
    <name evidence="8" type="ORF">GCM10022202_13850</name>
</gene>
<dbReference type="SUPFAM" id="SSF52833">
    <property type="entry name" value="Thioredoxin-like"/>
    <property type="match status" value="1"/>
</dbReference>
<keyword evidence="4" id="KW-1015">Disulfide bond</keyword>
<dbReference type="InterPro" id="IPR036249">
    <property type="entry name" value="Thioredoxin-like_sf"/>
</dbReference>
<feature type="domain" description="Thioredoxin" evidence="7">
    <location>
        <begin position="59"/>
        <end position="218"/>
    </location>
</feature>
<reference evidence="9" key="1">
    <citation type="journal article" date="2019" name="Int. J. Syst. Evol. Microbiol.">
        <title>The Global Catalogue of Microorganisms (GCM) 10K type strain sequencing project: providing services to taxonomists for standard genome sequencing and annotation.</title>
        <authorList>
            <consortium name="The Broad Institute Genomics Platform"/>
            <consortium name="The Broad Institute Genome Sequencing Center for Infectious Disease"/>
            <person name="Wu L."/>
            <person name="Ma J."/>
        </authorList>
    </citation>
    <scope>NUCLEOTIDE SEQUENCE [LARGE SCALE GENOMIC DNA]</scope>
    <source>
        <strain evidence="9">JCM 16546</strain>
    </source>
</reference>
<feature type="compositionally biased region" description="Low complexity" evidence="6">
    <location>
        <begin position="1"/>
        <end position="14"/>
    </location>
</feature>
<evidence type="ECO:0000256" key="5">
    <source>
        <dbReference type="ARBA" id="ARBA00023284"/>
    </source>
</evidence>
<dbReference type="PANTHER" id="PTHR42852:SF6">
    <property type="entry name" value="THIOL:DISULFIDE INTERCHANGE PROTEIN DSBE"/>
    <property type="match status" value="1"/>
</dbReference>
<proteinExistence type="predicted"/>
<keyword evidence="3" id="KW-0735">Signal-anchor</keyword>
<sequence length="218" mass="22748">MPPVARPAARPPVRGSRRAAGRGARRAGAALISVLAVALAGCSADPVTQQYLEGGNSGYIAGEYAVDEIAPAERDEPVVWSGTTEDGEPLSSEDVAGKVVVVNFWYAECGPCIVEAPDLEAVWQDFQGEDVQFVGVNISNGAETARAFARDNGVTYPSLIDAQDATVKLAFASVTSVSATPTTLVLDREGRVAARILGPIKGASILSTLVKDMLEETS</sequence>